<evidence type="ECO:0008006" key="3">
    <source>
        <dbReference type="Google" id="ProtNLM"/>
    </source>
</evidence>
<dbReference type="OrthoDB" id="5340910at2759"/>
<evidence type="ECO:0000313" key="2">
    <source>
        <dbReference type="Proteomes" id="UP000070544"/>
    </source>
</evidence>
<keyword evidence="2" id="KW-1185">Reference proteome</keyword>
<dbReference type="InterPro" id="IPR036028">
    <property type="entry name" value="SH3-like_dom_sf"/>
</dbReference>
<dbReference type="SUPFAM" id="SSF50044">
    <property type="entry name" value="SH3-domain"/>
    <property type="match status" value="1"/>
</dbReference>
<accession>A0A139ACQ4</accession>
<reference evidence="1 2" key="1">
    <citation type="journal article" date="2015" name="Genome Biol. Evol.">
        <title>Phylogenomic analyses indicate that early fungi evolved digesting cell walls of algal ancestors of land plants.</title>
        <authorList>
            <person name="Chang Y."/>
            <person name="Wang S."/>
            <person name="Sekimoto S."/>
            <person name="Aerts A.L."/>
            <person name="Choi C."/>
            <person name="Clum A."/>
            <person name="LaButti K.M."/>
            <person name="Lindquist E.A."/>
            <person name="Yee Ngan C."/>
            <person name="Ohm R.A."/>
            <person name="Salamov A.A."/>
            <person name="Grigoriev I.V."/>
            <person name="Spatafora J.W."/>
            <person name="Berbee M.L."/>
        </authorList>
    </citation>
    <scope>NUCLEOTIDE SEQUENCE [LARGE SCALE GENOMIC DNA]</scope>
    <source>
        <strain evidence="1 2">JEL478</strain>
    </source>
</reference>
<dbReference type="EMBL" id="KQ965768">
    <property type="protein sequence ID" value="KXS14592.1"/>
    <property type="molecule type" value="Genomic_DNA"/>
</dbReference>
<dbReference type="AlphaFoldDB" id="A0A139ACQ4"/>
<dbReference type="Gene3D" id="2.30.30.40">
    <property type="entry name" value="SH3 Domains"/>
    <property type="match status" value="1"/>
</dbReference>
<protein>
    <recommendedName>
        <fullName evidence="3">SH3 domain-containing protein</fullName>
    </recommendedName>
</protein>
<evidence type="ECO:0000313" key="1">
    <source>
        <dbReference type="EMBL" id="KXS14592.1"/>
    </source>
</evidence>
<sequence>MTMPEQHKYPAVAPIPAAYNGSGKMQYPPQSMTSNVSGPQILSMGASRSAYLASGSGRVETGMSNYSGEWGSATDYGSSASARMKSVSSFGTSSAGSPAHWAFAYLAGAGHAGAAQMHLPEPNPVYVINRDYIARNGDELTIIMGSELQLHTAYRDGWGLGTEVQSGNSGLVPLEYLDFGVRPPSDLDFYAGSDVTPSSRRFESMQLKFPSKISSPPSGQRSS</sequence>
<proteinExistence type="predicted"/>
<name>A0A139ACQ4_GONPJ</name>
<dbReference type="Proteomes" id="UP000070544">
    <property type="component" value="Unassembled WGS sequence"/>
</dbReference>
<gene>
    <name evidence="1" type="ORF">M427DRAFT_155894</name>
</gene>
<organism evidence="1 2">
    <name type="scientific">Gonapodya prolifera (strain JEL478)</name>
    <name type="common">Monoblepharis prolifera</name>
    <dbReference type="NCBI Taxonomy" id="1344416"/>
    <lineage>
        <taxon>Eukaryota</taxon>
        <taxon>Fungi</taxon>
        <taxon>Fungi incertae sedis</taxon>
        <taxon>Chytridiomycota</taxon>
        <taxon>Chytridiomycota incertae sedis</taxon>
        <taxon>Monoblepharidomycetes</taxon>
        <taxon>Monoblepharidales</taxon>
        <taxon>Gonapodyaceae</taxon>
        <taxon>Gonapodya</taxon>
    </lineage>
</organism>